<dbReference type="Gene3D" id="1.10.287.2250">
    <property type="match status" value="1"/>
</dbReference>
<keyword evidence="12" id="KW-1185">Reference proteome</keyword>
<dbReference type="InterPro" id="IPR000668">
    <property type="entry name" value="Peptidase_C1A_C"/>
</dbReference>
<evidence type="ECO:0000259" key="10">
    <source>
        <dbReference type="SMART" id="SM00848"/>
    </source>
</evidence>
<dbReference type="InterPro" id="IPR037277">
    <property type="entry name" value="Granulin_sf"/>
</dbReference>
<evidence type="ECO:0000259" key="8">
    <source>
        <dbReference type="SMART" id="SM00277"/>
    </source>
</evidence>
<keyword evidence="3" id="KW-0378">Hydrolase</keyword>
<gene>
    <name evidence="11" type="ORF">RND81_11G162100</name>
</gene>
<keyword evidence="6" id="KW-0325">Glycoprotein</keyword>
<dbReference type="SUPFAM" id="SSF57277">
    <property type="entry name" value="Granulin repeat"/>
    <property type="match status" value="1"/>
</dbReference>
<comment type="similarity">
    <text evidence="1">Belongs to the peptidase C1 family.</text>
</comment>
<dbReference type="InterPro" id="IPR025660">
    <property type="entry name" value="Pept_his_AS"/>
</dbReference>
<evidence type="ECO:0000256" key="2">
    <source>
        <dbReference type="ARBA" id="ARBA00022670"/>
    </source>
</evidence>
<dbReference type="SMART" id="SM00645">
    <property type="entry name" value="Pept_C1"/>
    <property type="match status" value="1"/>
</dbReference>
<evidence type="ECO:0000256" key="5">
    <source>
        <dbReference type="ARBA" id="ARBA00023157"/>
    </source>
</evidence>
<dbReference type="InterPro" id="IPR000118">
    <property type="entry name" value="Granulin"/>
</dbReference>
<feature type="domain" description="Peptidase C1A papain C-terminal" evidence="9">
    <location>
        <begin position="30"/>
        <end position="219"/>
    </location>
</feature>
<dbReference type="EMBL" id="JBDFQZ010000011">
    <property type="protein sequence ID" value="KAK9677721.1"/>
    <property type="molecule type" value="Genomic_DNA"/>
</dbReference>
<dbReference type="Proteomes" id="UP001443914">
    <property type="component" value="Unassembled WGS sequence"/>
</dbReference>
<feature type="domain" description="Cathepsin propeptide inhibitor" evidence="10">
    <location>
        <begin position="42"/>
        <end position="99"/>
    </location>
</feature>
<name>A0AAW1HMW6_SAPOF</name>
<dbReference type="InterPro" id="IPR013128">
    <property type="entry name" value="Peptidase_C1A"/>
</dbReference>
<dbReference type="InterPro" id="IPR038765">
    <property type="entry name" value="Papain-like_cys_pep_sf"/>
</dbReference>
<dbReference type="PANTHER" id="PTHR12411">
    <property type="entry name" value="CYSTEINE PROTEASE FAMILY C1-RELATED"/>
    <property type="match status" value="1"/>
</dbReference>
<accession>A0AAW1HMW6</accession>
<dbReference type="Gene3D" id="2.10.25.160">
    <property type="entry name" value="Granulin"/>
    <property type="match status" value="1"/>
</dbReference>
<feature type="domain" description="Granulins" evidence="8">
    <location>
        <begin position="235"/>
        <end position="292"/>
    </location>
</feature>
<dbReference type="PROSITE" id="PS00640">
    <property type="entry name" value="THIOL_PROTEASE_ASN"/>
    <property type="match status" value="1"/>
</dbReference>
<evidence type="ECO:0000256" key="3">
    <source>
        <dbReference type="ARBA" id="ARBA00022801"/>
    </source>
</evidence>
<keyword evidence="5" id="KW-1015">Disulfide bond</keyword>
<dbReference type="Pfam" id="PF00396">
    <property type="entry name" value="Granulin"/>
    <property type="match status" value="1"/>
</dbReference>
<evidence type="ECO:0000256" key="7">
    <source>
        <dbReference type="SAM" id="SignalP"/>
    </source>
</evidence>
<feature type="signal peptide" evidence="7">
    <location>
        <begin position="1"/>
        <end position="25"/>
    </location>
</feature>
<evidence type="ECO:0000256" key="1">
    <source>
        <dbReference type="ARBA" id="ARBA00008455"/>
    </source>
</evidence>
<dbReference type="SMART" id="SM00848">
    <property type="entry name" value="Inhibitor_I29"/>
    <property type="match status" value="1"/>
</dbReference>
<keyword evidence="4" id="KW-0788">Thiol protease</keyword>
<dbReference type="Gene3D" id="3.90.70.10">
    <property type="entry name" value="Cysteine proteinases"/>
    <property type="match status" value="1"/>
</dbReference>
<dbReference type="InterPro" id="IPR013201">
    <property type="entry name" value="Prot_inhib_I29"/>
</dbReference>
<dbReference type="SMART" id="SM00277">
    <property type="entry name" value="GRAN"/>
    <property type="match status" value="1"/>
</dbReference>
<dbReference type="InterPro" id="IPR025661">
    <property type="entry name" value="Pept_asp_AS"/>
</dbReference>
<evidence type="ECO:0000259" key="9">
    <source>
        <dbReference type="SMART" id="SM00645"/>
    </source>
</evidence>
<feature type="chain" id="PRO_5043486332" evidence="7">
    <location>
        <begin position="26"/>
        <end position="322"/>
    </location>
</feature>
<keyword evidence="2" id="KW-0645">Protease</keyword>
<protein>
    <submittedName>
        <fullName evidence="11">Uncharacterized protein</fullName>
    </submittedName>
</protein>
<dbReference type="FunFam" id="2.10.25.160:FF:000002">
    <property type="entry name" value="Cysteine protease 1"/>
    <property type="match status" value="1"/>
</dbReference>
<keyword evidence="7" id="KW-0732">Signal</keyword>
<proteinExistence type="inferred from homology"/>
<organism evidence="11 12">
    <name type="scientific">Saponaria officinalis</name>
    <name type="common">Common soapwort</name>
    <name type="synonym">Lychnis saponaria</name>
    <dbReference type="NCBI Taxonomy" id="3572"/>
    <lineage>
        <taxon>Eukaryota</taxon>
        <taxon>Viridiplantae</taxon>
        <taxon>Streptophyta</taxon>
        <taxon>Embryophyta</taxon>
        <taxon>Tracheophyta</taxon>
        <taxon>Spermatophyta</taxon>
        <taxon>Magnoliopsida</taxon>
        <taxon>eudicotyledons</taxon>
        <taxon>Gunneridae</taxon>
        <taxon>Pentapetalae</taxon>
        <taxon>Caryophyllales</taxon>
        <taxon>Caryophyllaceae</taxon>
        <taxon>Caryophylleae</taxon>
        <taxon>Saponaria</taxon>
    </lineage>
</organism>
<sequence>MSSPLKNSLFLLLIILSLTLNTISSTPTNNNDNDNNDKLKIYESWLVKYNKQYNVIGEKERRFEIFKENLRFIEEHNNNKSMTYKLGINNFADLTNYEFWSLCLLKGGAKFKGQYVDDFKDVPQKAVDKKLVKVAIDQDDGREFQFYKSGIFTSNCATTLNHSVVLVGYDTTGDGKDYWIVKNSWGTDWGENGYIRIDQNTISKAGKCGIVATEATYLSQTPNSYNPTYETSVACDSYNSCPSRTTCCCTYTYGPYCLTWGCCPQESAICCDDNSRCCPQEYPVCNTRKGTCSRKKNSRLSIKALERSPPTIVQIFSLAQPF</sequence>
<dbReference type="SUPFAM" id="SSF54001">
    <property type="entry name" value="Cysteine proteinases"/>
    <property type="match status" value="1"/>
</dbReference>
<comment type="caution">
    <text evidence="11">The sequence shown here is derived from an EMBL/GenBank/DDBJ whole genome shotgun (WGS) entry which is preliminary data.</text>
</comment>
<evidence type="ECO:0000256" key="6">
    <source>
        <dbReference type="ARBA" id="ARBA00023180"/>
    </source>
</evidence>
<dbReference type="PROSITE" id="PS00639">
    <property type="entry name" value="THIOL_PROTEASE_HIS"/>
    <property type="match status" value="1"/>
</dbReference>
<evidence type="ECO:0000313" key="12">
    <source>
        <dbReference type="Proteomes" id="UP001443914"/>
    </source>
</evidence>
<evidence type="ECO:0000313" key="11">
    <source>
        <dbReference type="EMBL" id="KAK9677721.1"/>
    </source>
</evidence>
<dbReference type="GO" id="GO:0008234">
    <property type="term" value="F:cysteine-type peptidase activity"/>
    <property type="evidence" value="ECO:0007669"/>
    <property type="project" value="UniProtKB-KW"/>
</dbReference>
<dbReference type="AlphaFoldDB" id="A0AAW1HMW6"/>
<dbReference type="Pfam" id="PF08246">
    <property type="entry name" value="Inhibitor_I29"/>
    <property type="match status" value="1"/>
</dbReference>
<reference evidence="11" key="1">
    <citation type="submission" date="2024-03" db="EMBL/GenBank/DDBJ databases">
        <title>WGS assembly of Saponaria officinalis var. Norfolk2.</title>
        <authorList>
            <person name="Jenkins J."/>
            <person name="Shu S."/>
            <person name="Grimwood J."/>
            <person name="Barry K."/>
            <person name="Goodstein D."/>
            <person name="Schmutz J."/>
            <person name="Leebens-Mack J."/>
            <person name="Osbourn A."/>
        </authorList>
    </citation>
    <scope>NUCLEOTIDE SEQUENCE [LARGE SCALE GENOMIC DNA]</scope>
    <source>
        <strain evidence="11">JIC</strain>
    </source>
</reference>
<dbReference type="Pfam" id="PF00112">
    <property type="entry name" value="Peptidase_C1"/>
    <property type="match status" value="1"/>
</dbReference>
<dbReference type="GO" id="GO:0006508">
    <property type="term" value="P:proteolysis"/>
    <property type="evidence" value="ECO:0007669"/>
    <property type="project" value="UniProtKB-KW"/>
</dbReference>
<evidence type="ECO:0000256" key="4">
    <source>
        <dbReference type="ARBA" id="ARBA00022807"/>
    </source>
</evidence>